<sequence>MLPIVFIPGLLCDERLWRGLPRPSFHLFHRCGHLPAIEQPDETSAVLRRWLATTT</sequence>
<organism evidence="1 2">
    <name type="scientific">Phenylobacterium haematophilum</name>
    <dbReference type="NCBI Taxonomy" id="98513"/>
    <lineage>
        <taxon>Bacteria</taxon>
        <taxon>Pseudomonadati</taxon>
        <taxon>Pseudomonadota</taxon>
        <taxon>Alphaproteobacteria</taxon>
        <taxon>Caulobacterales</taxon>
        <taxon>Caulobacteraceae</taxon>
        <taxon>Phenylobacterium</taxon>
    </lineage>
</organism>
<evidence type="ECO:0000313" key="2">
    <source>
        <dbReference type="Proteomes" id="UP000530564"/>
    </source>
</evidence>
<protein>
    <submittedName>
        <fullName evidence="1">Pimeloyl-ACP methyl ester carboxylesterase</fullName>
    </submittedName>
</protein>
<dbReference type="EMBL" id="JACIDK010000001">
    <property type="protein sequence ID" value="MBB3889535.1"/>
    <property type="molecule type" value="Genomic_DNA"/>
</dbReference>
<evidence type="ECO:0000313" key="1">
    <source>
        <dbReference type="EMBL" id="MBB3889535.1"/>
    </source>
</evidence>
<dbReference type="SUPFAM" id="SSF53474">
    <property type="entry name" value="alpha/beta-Hydrolases"/>
    <property type="match status" value="1"/>
</dbReference>
<dbReference type="AlphaFoldDB" id="A0A839ZT03"/>
<gene>
    <name evidence="1" type="ORF">GGQ61_000232</name>
</gene>
<keyword evidence="2" id="KW-1185">Reference proteome</keyword>
<name>A0A839ZT03_9CAUL</name>
<comment type="caution">
    <text evidence="1">The sequence shown here is derived from an EMBL/GenBank/DDBJ whole genome shotgun (WGS) entry which is preliminary data.</text>
</comment>
<dbReference type="RefSeq" id="WP_183769543.1">
    <property type="nucleotide sequence ID" value="NZ_JACIDK010000001.1"/>
</dbReference>
<reference evidence="1 2" key="1">
    <citation type="submission" date="2020-08" db="EMBL/GenBank/DDBJ databases">
        <title>Genomic Encyclopedia of Type Strains, Phase IV (KMG-IV): sequencing the most valuable type-strain genomes for metagenomic binning, comparative biology and taxonomic classification.</title>
        <authorList>
            <person name="Goeker M."/>
        </authorList>
    </citation>
    <scope>NUCLEOTIDE SEQUENCE [LARGE SCALE GENOMIC DNA]</scope>
    <source>
        <strain evidence="1 2">DSM 21793</strain>
    </source>
</reference>
<dbReference type="Proteomes" id="UP000530564">
    <property type="component" value="Unassembled WGS sequence"/>
</dbReference>
<accession>A0A839ZT03</accession>
<dbReference type="Gene3D" id="3.40.50.1820">
    <property type="entry name" value="alpha/beta hydrolase"/>
    <property type="match status" value="1"/>
</dbReference>
<dbReference type="InterPro" id="IPR029058">
    <property type="entry name" value="AB_hydrolase_fold"/>
</dbReference>
<proteinExistence type="predicted"/>